<feature type="compositionally biased region" description="Basic and acidic residues" evidence="2">
    <location>
        <begin position="1371"/>
        <end position="1406"/>
    </location>
</feature>
<feature type="region of interest" description="Disordered" evidence="2">
    <location>
        <begin position="120"/>
        <end position="157"/>
    </location>
</feature>
<feature type="region of interest" description="Disordered" evidence="2">
    <location>
        <begin position="1350"/>
        <end position="1406"/>
    </location>
</feature>
<dbReference type="PROSITE" id="PS51182">
    <property type="entry name" value="C2_TENSIN"/>
    <property type="match status" value="1"/>
</dbReference>
<feature type="compositionally biased region" description="Basic and acidic residues" evidence="2">
    <location>
        <begin position="1748"/>
        <end position="1765"/>
    </location>
</feature>
<evidence type="ECO:0000313" key="6">
    <source>
        <dbReference type="Proteomes" id="UP001530315"/>
    </source>
</evidence>
<organism evidence="5 6">
    <name type="scientific">Stephanodiscus triporus</name>
    <dbReference type="NCBI Taxonomy" id="2934178"/>
    <lineage>
        <taxon>Eukaryota</taxon>
        <taxon>Sar</taxon>
        <taxon>Stramenopiles</taxon>
        <taxon>Ochrophyta</taxon>
        <taxon>Bacillariophyta</taxon>
        <taxon>Coscinodiscophyceae</taxon>
        <taxon>Thalassiosirophycidae</taxon>
        <taxon>Stephanodiscales</taxon>
        <taxon>Stephanodiscaceae</taxon>
        <taxon>Stephanodiscus</taxon>
    </lineage>
</organism>
<evidence type="ECO:0000259" key="4">
    <source>
        <dbReference type="PROSITE" id="PS51182"/>
    </source>
</evidence>
<keyword evidence="6" id="KW-1185">Reference proteome</keyword>
<sequence length="1822" mass="202920">MRQLEKMQRRVPPTLDLNYITSQIIAMAPPRAAVSFYCNSGTNEDDGIRRPQSDDRHDNIWMQKRRKQKGNDLNEIAIFLERRHLRRYLLFNVSDDNDDGLDDLLRRQVVHLPWGSPSPMTMIRTKQGTDVRRSPVTSSLSSANLAGGGGGNKSSGTPSVSRVMDICYALHAYLSIPPRELPQALFDGTSSWKPQKKQQEKKRKCDGRHHHHHLPSRTVACIYCGNGKTRTGVTIACYLRFCNSVPNSLSGFEIFCERRGIISSSSSLQTQAEKDISSHIPPSLRQFFRNFDEVVNMRRFPHPEPLLLRSIQLQGVPVDDMPCVDIWEHGDVLRRRIYSSHEENGDNDNCRNFNTSQLNKWDDEEGSYTVGKLLLRQDFMLVCRFGGEFAGDANDPSKVLFRYVNNPNFLKEGELLELNMSDVDMMRRYADSFDDEDFLLTLVFESANVSIFVDDKDNDENGTSSCPERGCWRGRHSLSSTGLAKFDGVIQHNERDVVLQGWRVLSDAHSSRVSSSEREYELLCIDLESSIFKLVCPGEHEIDFRSIALQFTNGDVDSAKAELIGGLFQYLFSSVSIQRPIVESPKQPPLDVAPPLDDISTSVVGTVENDQRCFTTNVAVAAVQVSPLEVGNSREDPKNGALPLVEKQHNNEQYESVIEKPEGVETCVPLVLTGESREDNPSNRVGLKVQCKMVVQSSIEPFELKEKFRESSEAENDVGSTYIECGDNQPGKFVSVTDTKEIARNGHDASQQSFQRFRIPDRVAQTGNEDDYVGMRSIMQSGLWFVAAEHKPTTEIDHTIQSEITPLEFLLPEQSTVGEVTETSAIVENVYQSKNVHSSNDESSTKNIDHTGTPSGHYIDHFIFTRETSTDQSQSSFLEPVISTVSGNDYRASLLVKNKKNESYSEASIEDFENHLLSPLLKDGTAMTDRNRMDPATGVRETPILDLDKDLVIIEEVDCSSTISDNRMLIIGIDHSVFTGNDCETSNTFRGDLSDDANDGPVELSKISNVQRRVERPQTISQNRTTHGQGECTAIEDSAMVVNSVCNCGDDRSPYVDELEISDGNYDTADAGLHQVSSVVDYAQKDESDNVDHRAQYTGLLDLNMAKKACDGSEVSNATFIAGTALRRRISAADPGYEKYYHILKMGLAMGAVKNKMQINVPIFSILERDPDISLEFQWPVLEADIAAFEQNFSCQQGFNTGEIQQAPEVASDIDSPTYGRIKNLGSAPSLLSSRLGYPSDWQSLPHNINILSMKFSSQPLEESIYEMNCTKALLTNICPVFEKYYRMLKMELLVGIVKNQMDEMYSIILGLDSENPLKSQRQEDIGDDHCCSRKAPVEIHDLEMKLGDFELDPSTGQRSSGHMTVSTVTKKNDDDEHNKDSDASGHQGKCELMEQGDEKKESEPDPRTALMAMVFKGAPPSLADKPEVYDATQENSLSDRRSSLTAISKPTNPCSADVLTIETYEQEQEAIVEILCKRAAPFLIDGPEINDVDHRRVALMPSLSKRVPPAPVNTQNIEAAEEQEDSKKLDPIHVIAKEVENVKEHDPRLVVMAMLSKQSNPSSAQEPTAVENDVEEVEPDARAAVLSMPSKRTPPAALVDEPIIETIEHERRNEPDPRAALVSMLSKRAPPAAPVGESKIELNDQKVDSKEDDPRLVVMAMLNKQSNPSSAREPRSKAVENDEEKLGPDPRAALMAMLSKRATSAASEDGPLNEAIGQEESKEPDSRASLVSMLSKRAPPAAPVGESKIELNDQKVDSKEDDPRLVVMAMLNRQSNPSSAREPRSKAVENDEKKLGPDPRAALMAMLSKRATCCFRRWATE</sequence>
<accession>A0ABD3NAQ0</accession>
<gene>
    <name evidence="5" type="ORF">ACHAW5_007617</name>
</gene>
<feature type="region of interest" description="Disordered" evidence="2">
    <location>
        <begin position="187"/>
        <end position="211"/>
    </location>
</feature>
<dbReference type="GO" id="GO:0016787">
    <property type="term" value="F:hydrolase activity"/>
    <property type="evidence" value="ECO:0007669"/>
    <property type="project" value="UniProtKB-KW"/>
</dbReference>
<dbReference type="InterPro" id="IPR029021">
    <property type="entry name" value="Prot-tyrosine_phosphatase-like"/>
</dbReference>
<dbReference type="Proteomes" id="UP001530315">
    <property type="component" value="Unassembled WGS sequence"/>
</dbReference>
<feature type="region of interest" description="Disordered" evidence="2">
    <location>
        <begin position="1628"/>
        <end position="1798"/>
    </location>
</feature>
<name>A0ABD3NAQ0_9STRA</name>
<protein>
    <recommendedName>
        <fullName evidence="7">Phosphatidylinositol-3,4,5-trisphosphate 3-phosphatase</fullName>
    </recommendedName>
</protein>
<feature type="compositionally biased region" description="Basic residues" evidence="2">
    <location>
        <begin position="194"/>
        <end position="211"/>
    </location>
</feature>
<dbReference type="PANTHER" id="PTHR12305">
    <property type="entry name" value="PHOSPHATASE WITH HOMOLOGY TO TENSIN"/>
    <property type="match status" value="1"/>
</dbReference>
<dbReference type="InterPro" id="IPR029023">
    <property type="entry name" value="Tensin_phosphatase"/>
</dbReference>
<dbReference type="InterPro" id="IPR051281">
    <property type="entry name" value="Dual-spec_lipid-protein_phosph"/>
</dbReference>
<evidence type="ECO:0000256" key="2">
    <source>
        <dbReference type="SAM" id="MobiDB-lite"/>
    </source>
</evidence>
<feature type="domain" description="Phosphatase tensin-type" evidence="3">
    <location>
        <begin position="6"/>
        <end position="298"/>
    </location>
</feature>
<proteinExistence type="predicted"/>
<dbReference type="EMBL" id="JALLAZ020001645">
    <property type="protein sequence ID" value="KAL3769785.1"/>
    <property type="molecule type" value="Genomic_DNA"/>
</dbReference>
<reference evidence="5 6" key="1">
    <citation type="submission" date="2024-10" db="EMBL/GenBank/DDBJ databases">
        <title>Updated reference genomes for cyclostephanoid diatoms.</title>
        <authorList>
            <person name="Roberts W.R."/>
            <person name="Alverson A.J."/>
        </authorList>
    </citation>
    <scope>NUCLEOTIDE SEQUENCE [LARGE SCALE GENOMIC DNA]</scope>
    <source>
        <strain evidence="5 6">AJA276-08</strain>
    </source>
</reference>
<dbReference type="Gene3D" id="3.90.190.10">
    <property type="entry name" value="Protein tyrosine phosphatase superfamily"/>
    <property type="match status" value="1"/>
</dbReference>
<keyword evidence="1" id="KW-0378">Hydrolase</keyword>
<evidence type="ECO:0000259" key="3">
    <source>
        <dbReference type="PROSITE" id="PS51181"/>
    </source>
</evidence>
<feature type="domain" description="C2 tensin-type" evidence="4">
    <location>
        <begin position="303"/>
        <end position="447"/>
    </location>
</feature>
<comment type="caution">
    <text evidence="5">The sequence shown here is derived from an EMBL/GenBank/DDBJ whole genome shotgun (WGS) entry which is preliminary data.</text>
</comment>
<feature type="compositionally biased region" description="Basic and acidic residues" evidence="2">
    <location>
        <begin position="1782"/>
        <end position="1798"/>
    </location>
</feature>
<feature type="compositionally biased region" description="Polar residues" evidence="2">
    <location>
        <begin position="1355"/>
        <end position="1370"/>
    </location>
</feature>
<feature type="region of interest" description="Disordered" evidence="2">
    <location>
        <begin position="1420"/>
        <end position="1449"/>
    </location>
</feature>
<evidence type="ECO:0000313" key="5">
    <source>
        <dbReference type="EMBL" id="KAL3769785.1"/>
    </source>
</evidence>
<dbReference type="InterPro" id="IPR014020">
    <property type="entry name" value="Tensin_C2-dom"/>
</dbReference>
<evidence type="ECO:0008006" key="7">
    <source>
        <dbReference type="Google" id="ProtNLM"/>
    </source>
</evidence>
<evidence type="ECO:0000256" key="1">
    <source>
        <dbReference type="ARBA" id="ARBA00022801"/>
    </source>
</evidence>
<feature type="compositionally biased region" description="Basic and acidic residues" evidence="2">
    <location>
        <begin position="1673"/>
        <end position="1689"/>
    </location>
</feature>
<dbReference type="SUPFAM" id="SSF52799">
    <property type="entry name" value="(Phosphotyrosine protein) phosphatases II"/>
    <property type="match status" value="1"/>
</dbReference>
<dbReference type="PROSITE" id="PS51181">
    <property type="entry name" value="PPASE_TENSIN"/>
    <property type="match status" value="1"/>
</dbReference>
<feature type="compositionally biased region" description="Basic and acidic residues" evidence="2">
    <location>
        <begin position="1639"/>
        <end position="1656"/>
    </location>
</feature>